<dbReference type="InterPro" id="IPR032876">
    <property type="entry name" value="J_dom"/>
</dbReference>
<evidence type="ECO:0000259" key="4">
    <source>
        <dbReference type="Pfam" id="PF23666"/>
    </source>
</evidence>
<feature type="region of interest" description="Disordered" evidence="1">
    <location>
        <begin position="839"/>
        <end position="889"/>
    </location>
</feature>
<evidence type="ECO:0000259" key="2">
    <source>
        <dbReference type="Pfam" id="PF13547"/>
    </source>
</evidence>
<dbReference type="Proteomes" id="UP000247454">
    <property type="component" value="Unassembled WGS sequence"/>
</dbReference>
<dbReference type="InterPro" id="IPR025195">
    <property type="entry name" value="GTA_TIM_dom"/>
</dbReference>
<dbReference type="Pfam" id="PF13547">
    <property type="entry name" value="GTA_TIM"/>
    <property type="match status" value="1"/>
</dbReference>
<dbReference type="InterPro" id="IPR056490">
    <property type="entry name" value="Rcc01698_C"/>
</dbReference>
<feature type="compositionally biased region" description="Basic and acidic residues" evidence="1">
    <location>
        <begin position="856"/>
        <end position="867"/>
    </location>
</feature>
<comment type="caution">
    <text evidence="5">The sequence shown here is derived from an EMBL/GenBank/DDBJ whole genome shotgun (WGS) entry which is preliminary data.</text>
</comment>
<dbReference type="CDD" id="cd19607">
    <property type="entry name" value="GTA_TIM-barrel-like"/>
    <property type="match status" value="1"/>
</dbReference>
<feature type="domain" description="Tip attachment protein J" evidence="3">
    <location>
        <begin position="797"/>
        <end position="958"/>
    </location>
</feature>
<evidence type="ECO:0000313" key="6">
    <source>
        <dbReference type="Proteomes" id="UP000247454"/>
    </source>
</evidence>
<dbReference type="RefSeq" id="WP_110753365.1">
    <property type="nucleotide sequence ID" value="NZ_QJTF01000018.1"/>
</dbReference>
<accession>A0A318SZP1</accession>
<feature type="compositionally biased region" description="Polar residues" evidence="1">
    <location>
        <begin position="871"/>
        <end position="881"/>
    </location>
</feature>
<dbReference type="EMBL" id="QJTF01000018">
    <property type="protein sequence ID" value="PYE86924.1"/>
    <property type="molecule type" value="Genomic_DNA"/>
</dbReference>
<evidence type="ECO:0000256" key="1">
    <source>
        <dbReference type="SAM" id="MobiDB-lite"/>
    </source>
</evidence>
<dbReference type="Gene3D" id="3.20.20.80">
    <property type="entry name" value="Glycosidases"/>
    <property type="match status" value="1"/>
</dbReference>
<protein>
    <submittedName>
        <fullName evidence="5">Putative tail protein</fullName>
    </submittedName>
</protein>
<proteinExistence type="predicted"/>
<gene>
    <name evidence="5" type="ORF">C7477_11862</name>
</gene>
<evidence type="ECO:0000259" key="3">
    <source>
        <dbReference type="Pfam" id="PF13550"/>
    </source>
</evidence>
<dbReference type="OrthoDB" id="8445115at2"/>
<keyword evidence="6" id="KW-1185">Reference proteome</keyword>
<reference evidence="5 6" key="1">
    <citation type="submission" date="2018-06" db="EMBL/GenBank/DDBJ databases">
        <title>Genomic Encyclopedia of Type Strains, Phase III (KMG-III): the genomes of soil and plant-associated and newly described type strains.</title>
        <authorList>
            <person name="Whitman W."/>
        </authorList>
    </citation>
    <scope>NUCLEOTIDE SEQUENCE [LARGE SCALE GENOMIC DNA]</scope>
    <source>
        <strain evidence="5 6">ORS 1419</strain>
    </source>
</reference>
<evidence type="ECO:0000313" key="5">
    <source>
        <dbReference type="EMBL" id="PYE86924.1"/>
    </source>
</evidence>
<name>A0A318SZP1_9HYPH</name>
<sequence length="1310" mass="142489">MATLLLAGLGSAIGGATGIGWLATLGQAAGAVAGAVIDQSIINMLSPGASAEGGRLTNVNISGSTEGASITRLVGRSRLGGQMIWATRYEEQKETEEQGGKGGGGVKTTTYTYFANFAVAFCEGPVARIGRLWADGREIDQQAATIRKYLGTETQAADSLIESKERGNAPAYRGIAYVVFERLDLSEYGNRMPSVTAEIFRAEGDLEPMIQAVTLIPGSTEFGYEPTQVNQVLGKGSARTENRHTLVTQSDITASLDQLQQLAPECRSVSLVVAWFGNDLRAGNCSIQPKVEIANKNTAKEGGGNYAWTVAGLTRKTALVISQVDGKPAFGGSPNDASVIACIREMKRRGFRVTLYPFIMMDVPGGNTLPDPYSDNAARIGQPVYPWRGRITISPAPGFSGSPDKTAAAGAQISAFVGSAQVSHFSSSSGATVRYTGPAQWSYRRFILHMAKLCQLAGGVDSFFLGSEMVALTTSRSAAATYPFVDALMALAADVRTMLPAIKISYAADWSEYHSHRPTDGSGDVYFHLDPLWANPAIDMVAIDNYMPLADWRDGSDHLDYKPDGPTTIYDRAYLKANIESGEYFDWFYASEADRISQKRTPITDGAGKPWIYRNKDIRSWWLNRHFNRPGGIESGAATAWVPQSKPIWFSEIGCPAIDKGANQPNVFFDPKSSESFVPYFSSGERDDAMQRAFLEAALGYWSDPSKNPPSGVYAGRMVDTSSIFLWTWDARPGPSFPQDDEMWADASNWQFGHWLSGRLGSAPARETLTALMNDFSFRDYAVADIGAVVDGVVIDDATTARSAFENISTAYLAYAIESEGLIKFRSRLGEPVRAEYGLDELTDGGDNGEPLTKTRQQETDLPREVKVSYSEPTNDDQPASVSERRLTGQALGKRDVSLPAVMPETWARRVAQTVLHDAWASRESAEFGLGPSELVLDAGDIVSVTWPTPETWRLSEIADGDARKMKAARVETDLYSGGGGFPARHRGTVSVPALSPPAVLYIDGPMLADEHVDYRGYIAAFSNPWPGGTAFYRSPATSGYTLDSVLPVAATMGELAFDFWAGPTARWDRVSQLWVNMYTGTLSSVTELQALGGANAIAVQNMDGEWEVLTFATATLWNPGQYRLTDLLRGLRGTEHAMRSPVAAGAPVIMLNTAMRQPDIKPEHVDAPLNWRAGPSKRDVSDPSYVESQEIFHGKGRRPYSPGHLKSVWLSNGDIRLSWIRRTRIGGENDWLDGVADVPLGETSEAYEIEILEGTALPMKRTVTGIDKPEWVYTTAHQIADFGAPLTSIRWRVYQMSSTFGRGVGAEYP</sequence>
<dbReference type="Pfam" id="PF23666">
    <property type="entry name" value="Rcc01698_C"/>
    <property type="match status" value="1"/>
</dbReference>
<feature type="domain" description="GTA TIM-barrel-like" evidence="2">
    <location>
        <begin position="441"/>
        <end position="738"/>
    </location>
</feature>
<dbReference type="Pfam" id="PF13550">
    <property type="entry name" value="Phage-tail_3"/>
    <property type="match status" value="1"/>
</dbReference>
<organism evidence="5 6">
    <name type="scientific">Phyllobacterium leguminum</name>
    <dbReference type="NCBI Taxonomy" id="314237"/>
    <lineage>
        <taxon>Bacteria</taxon>
        <taxon>Pseudomonadati</taxon>
        <taxon>Pseudomonadota</taxon>
        <taxon>Alphaproteobacteria</taxon>
        <taxon>Hyphomicrobiales</taxon>
        <taxon>Phyllobacteriaceae</taxon>
        <taxon>Phyllobacterium</taxon>
    </lineage>
</organism>
<feature type="domain" description="Rcc01698-like C-terminal" evidence="4">
    <location>
        <begin position="1051"/>
        <end position="1149"/>
    </location>
</feature>